<dbReference type="Proteomes" id="UP001310594">
    <property type="component" value="Unassembled WGS sequence"/>
</dbReference>
<reference evidence="1" key="1">
    <citation type="submission" date="2023-08" db="EMBL/GenBank/DDBJ databases">
        <title>Black Yeasts Isolated from many extreme environments.</title>
        <authorList>
            <person name="Coleine C."/>
            <person name="Stajich J.E."/>
            <person name="Selbmann L."/>
        </authorList>
    </citation>
    <scope>NUCLEOTIDE SEQUENCE</scope>
    <source>
        <strain evidence="1">CCFEE 5810</strain>
    </source>
</reference>
<proteinExistence type="predicted"/>
<organism evidence="1 2">
    <name type="scientific">Elasticomyces elasticus</name>
    <dbReference type="NCBI Taxonomy" id="574655"/>
    <lineage>
        <taxon>Eukaryota</taxon>
        <taxon>Fungi</taxon>
        <taxon>Dikarya</taxon>
        <taxon>Ascomycota</taxon>
        <taxon>Pezizomycotina</taxon>
        <taxon>Dothideomycetes</taxon>
        <taxon>Dothideomycetidae</taxon>
        <taxon>Mycosphaerellales</taxon>
        <taxon>Teratosphaeriaceae</taxon>
        <taxon>Elasticomyces</taxon>
    </lineage>
</organism>
<accession>A0AAN7WKZ6</accession>
<dbReference type="AlphaFoldDB" id="A0AAN7WKZ6"/>
<gene>
    <name evidence="1" type="ORF">LTR97_005527</name>
</gene>
<evidence type="ECO:0008006" key="3">
    <source>
        <dbReference type="Google" id="ProtNLM"/>
    </source>
</evidence>
<name>A0AAN7WKZ6_9PEZI</name>
<evidence type="ECO:0000313" key="2">
    <source>
        <dbReference type="Proteomes" id="UP001310594"/>
    </source>
</evidence>
<comment type="caution">
    <text evidence="1">The sequence shown here is derived from an EMBL/GenBank/DDBJ whole genome shotgun (WGS) entry which is preliminary data.</text>
</comment>
<dbReference type="EMBL" id="JAVRQU010000007">
    <property type="protein sequence ID" value="KAK5701008.1"/>
    <property type="molecule type" value="Genomic_DNA"/>
</dbReference>
<protein>
    <recommendedName>
        <fullName evidence="3">N-acetyltransferase domain-containing protein</fullName>
    </recommendedName>
</protein>
<sequence>MEELAILQYECFPPAIRKTFMGCSTPLQADEITRIAKHYAEGMRDDPNDIWMGVKDAQTGRFIAGANWKLHVNGEGGKRSAEDAPAWLEGEELENSKKIIAQFASTRQRIMPGAFIRLMLRWGCDVADLLFIPGYIEASIEGNFLYKTYGFVDHEVIESDLGEEGMAMTRAANSKPLSGGKAAPPS</sequence>
<evidence type="ECO:0000313" key="1">
    <source>
        <dbReference type="EMBL" id="KAK5701008.1"/>
    </source>
</evidence>